<feature type="non-terminal residue" evidence="3">
    <location>
        <position position="62"/>
    </location>
</feature>
<gene>
    <name evidence="3" type="ORF">H0H28_13745</name>
</gene>
<dbReference type="Proteomes" id="UP000580709">
    <property type="component" value="Unassembled WGS sequence"/>
</dbReference>
<name>A0A838WWY3_9CORY</name>
<feature type="domain" description="Transposase for insertion sequence element IS21-like C-terminal" evidence="2">
    <location>
        <begin position="2"/>
        <end position="50"/>
    </location>
</feature>
<dbReference type="AlphaFoldDB" id="A0A838WWY3"/>
<evidence type="ECO:0000256" key="1">
    <source>
        <dbReference type="SAM" id="MobiDB-lite"/>
    </source>
</evidence>
<evidence type="ECO:0000259" key="2">
    <source>
        <dbReference type="Pfam" id="PF22483"/>
    </source>
</evidence>
<feature type="compositionally biased region" description="Basic and acidic residues" evidence="1">
    <location>
        <begin position="49"/>
        <end position="62"/>
    </location>
</feature>
<feature type="region of interest" description="Disordered" evidence="1">
    <location>
        <begin position="37"/>
        <end position="62"/>
    </location>
</feature>
<dbReference type="InterPro" id="IPR054353">
    <property type="entry name" value="IstA-like_C"/>
</dbReference>
<dbReference type="PANTHER" id="PTHR35004">
    <property type="entry name" value="TRANSPOSASE RV3428C-RELATED"/>
    <property type="match status" value="1"/>
</dbReference>
<proteinExistence type="predicted"/>
<organism evidence="3 4">
    <name type="scientific">Corynebacterium sanguinis</name>
    <dbReference type="NCBI Taxonomy" id="2594913"/>
    <lineage>
        <taxon>Bacteria</taxon>
        <taxon>Bacillati</taxon>
        <taxon>Actinomycetota</taxon>
        <taxon>Actinomycetes</taxon>
        <taxon>Mycobacteriales</taxon>
        <taxon>Corynebacteriaceae</taxon>
        <taxon>Corynebacterium</taxon>
    </lineage>
</organism>
<sequence length="62" mass="7058">MEKHFYSVPWSFAGKSVDVQIFDDVVDIFSAGEHIASHRKKPGNMQYSTDKEHVPAKHQDLA</sequence>
<keyword evidence="4" id="KW-1185">Reference proteome</keyword>
<protein>
    <submittedName>
        <fullName evidence="3">IS21 family transposase</fullName>
    </submittedName>
</protein>
<evidence type="ECO:0000313" key="3">
    <source>
        <dbReference type="EMBL" id="MBA4506349.1"/>
    </source>
</evidence>
<comment type="caution">
    <text evidence="3">The sequence shown here is derived from an EMBL/GenBank/DDBJ whole genome shotgun (WGS) entry which is preliminary data.</text>
</comment>
<evidence type="ECO:0000313" key="4">
    <source>
        <dbReference type="Proteomes" id="UP000580709"/>
    </source>
</evidence>
<reference evidence="3 4" key="1">
    <citation type="submission" date="2020-07" db="EMBL/GenBank/DDBJ databases">
        <authorList>
            <person name="Khare M."/>
        </authorList>
    </citation>
    <scope>NUCLEOTIDE SEQUENCE [LARGE SCALE GENOMIC DNA]</scope>
    <source>
        <strain evidence="3 4">P8776</strain>
    </source>
</reference>
<accession>A0A838WWY3</accession>
<dbReference type="Pfam" id="PF22483">
    <property type="entry name" value="Mu-transpos_C_2"/>
    <property type="match status" value="1"/>
</dbReference>
<dbReference type="EMBL" id="JACEOR010000665">
    <property type="protein sequence ID" value="MBA4506349.1"/>
    <property type="molecule type" value="Genomic_DNA"/>
</dbReference>